<dbReference type="FunFam" id="2.60.40.60:FF:000058">
    <property type="entry name" value="FAT atypical cadherin 3"/>
    <property type="match status" value="1"/>
</dbReference>
<dbReference type="Pfam" id="PF00028">
    <property type="entry name" value="Cadherin"/>
    <property type="match status" value="5"/>
</dbReference>
<dbReference type="PRINTS" id="PR00205">
    <property type="entry name" value="CADHERIN"/>
</dbReference>
<keyword evidence="7 14" id="KW-0130">Cell adhesion</keyword>
<dbReference type="GO" id="GO:0016339">
    <property type="term" value="P:calcium-dependent cell-cell adhesion via plasma membrane cell adhesion molecules"/>
    <property type="evidence" value="ECO:0007669"/>
    <property type="project" value="TreeGrafter"/>
</dbReference>
<dbReference type="GO" id="GO:0007431">
    <property type="term" value="P:salivary gland development"/>
    <property type="evidence" value="ECO:0007669"/>
    <property type="project" value="UniProtKB-ARBA"/>
</dbReference>
<dbReference type="SUPFAM" id="SSF49313">
    <property type="entry name" value="Cadherin-like"/>
    <property type="match status" value="8"/>
</dbReference>
<evidence type="ECO:0000256" key="6">
    <source>
        <dbReference type="ARBA" id="ARBA00022837"/>
    </source>
</evidence>
<dbReference type="FunFam" id="2.60.40.60:FF:000032">
    <property type="entry name" value="FAT atypical cadherin 1"/>
    <property type="match status" value="1"/>
</dbReference>
<evidence type="ECO:0000256" key="3">
    <source>
        <dbReference type="ARBA" id="ARBA00022692"/>
    </source>
</evidence>
<comment type="caution">
    <text evidence="20">The sequence shown here is derived from an EMBL/GenBank/DDBJ whole genome shotgun (WGS) entry which is preliminary data.</text>
</comment>
<dbReference type="GO" id="GO:0009887">
    <property type="term" value="P:animal organ morphogenesis"/>
    <property type="evidence" value="ECO:0007669"/>
    <property type="project" value="UniProtKB-ARBA"/>
</dbReference>
<feature type="domain" description="Cadherin" evidence="19">
    <location>
        <begin position="479"/>
        <end position="578"/>
    </location>
</feature>
<dbReference type="CDD" id="cd00110">
    <property type="entry name" value="LamG"/>
    <property type="match status" value="1"/>
</dbReference>
<evidence type="ECO:0000256" key="16">
    <source>
        <dbReference type="SAM" id="MobiDB-lite"/>
    </source>
</evidence>
<feature type="compositionally biased region" description="Basic and acidic residues" evidence="16">
    <location>
        <begin position="1834"/>
        <end position="1858"/>
    </location>
</feature>
<dbReference type="SUPFAM" id="SSF49899">
    <property type="entry name" value="Concanavalin A-like lectins/glucanases"/>
    <property type="match status" value="1"/>
</dbReference>
<dbReference type="Gene3D" id="2.60.40.60">
    <property type="entry name" value="Cadherins"/>
    <property type="match status" value="7"/>
</dbReference>
<gene>
    <name evidence="20" type="ORF">GEV33_002121</name>
</gene>
<dbReference type="GO" id="GO:0098858">
    <property type="term" value="C:actin-based cell projection"/>
    <property type="evidence" value="ECO:0007669"/>
    <property type="project" value="UniProtKB-ARBA"/>
</dbReference>
<keyword evidence="10 13" id="KW-1015">Disulfide bond</keyword>
<dbReference type="GO" id="GO:0007297">
    <property type="term" value="P:follicle cell of egg chamber migration"/>
    <property type="evidence" value="ECO:0007669"/>
    <property type="project" value="UniProtKB-ARBA"/>
</dbReference>
<keyword evidence="21" id="KW-1185">Reference proteome</keyword>
<dbReference type="Gene3D" id="4.10.900.10">
    <property type="entry name" value="TCF3-CBD (Catenin binding domain)"/>
    <property type="match status" value="1"/>
</dbReference>
<dbReference type="GO" id="GO:0005912">
    <property type="term" value="C:adherens junction"/>
    <property type="evidence" value="ECO:0007669"/>
    <property type="project" value="TreeGrafter"/>
</dbReference>
<evidence type="ECO:0000256" key="1">
    <source>
        <dbReference type="ARBA" id="ARBA00004251"/>
    </source>
</evidence>
<reference evidence="20" key="2">
    <citation type="submission" date="2021-08" db="EMBL/GenBank/DDBJ databases">
        <authorList>
            <person name="Eriksson T."/>
        </authorList>
    </citation>
    <scope>NUCLEOTIDE SEQUENCE</scope>
    <source>
        <strain evidence="20">Stoneville</strain>
        <tissue evidence="20">Whole head</tissue>
    </source>
</reference>
<dbReference type="InterPro" id="IPR015919">
    <property type="entry name" value="Cadherin-like_sf"/>
</dbReference>
<dbReference type="GO" id="GO:0045296">
    <property type="term" value="F:cadherin binding"/>
    <property type="evidence" value="ECO:0007669"/>
    <property type="project" value="TreeGrafter"/>
</dbReference>
<feature type="domain" description="Cadherin" evidence="19">
    <location>
        <begin position="699"/>
        <end position="800"/>
    </location>
</feature>
<comment type="function">
    <text evidence="15">Cadherins are calcium-dependent cell adhesion proteins.</text>
</comment>
<feature type="domain" description="Cadherin" evidence="19">
    <location>
        <begin position="366"/>
        <end position="477"/>
    </location>
</feature>
<evidence type="ECO:0000256" key="12">
    <source>
        <dbReference type="PROSITE-ProRule" id="PRU00043"/>
    </source>
</evidence>
<evidence type="ECO:0000256" key="5">
    <source>
        <dbReference type="ARBA" id="ARBA00022737"/>
    </source>
</evidence>
<proteinExistence type="predicted"/>
<comment type="subcellular location">
    <subcellularLocation>
        <location evidence="1 14">Cell membrane</location>
        <topology evidence="1 14">Single-pass type I membrane protein</topology>
    </subcellularLocation>
</comment>
<evidence type="ECO:0000256" key="11">
    <source>
        <dbReference type="ARBA" id="ARBA00023180"/>
    </source>
</evidence>
<dbReference type="PROSITE" id="PS00022">
    <property type="entry name" value="EGF_1"/>
    <property type="match status" value="1"/>
</dbReference>
<dbReference type="GO" id="GO:0007156">
    <property type="term" value="P:homophilic cell adhesion via plasma membrane adhesion molecules"/>
    <property type="evidence" value="ECO:0007669"/>
    <property type="project" value="InterPro"/>
</dbReference>
<dbReference type="GO" id="GO:0034332">
    <property type="term" value="P:adherens junction organization"/>
    <property type="evidence" value="ECO:0007669"/>
    <property type="project" value="TreeGrafter"/>
</dbReference>
<dbReference type="CDD" id="cd11304">
    <property type="entry name" value="Cadherin_repeat"/>
    <property type="match status" value="6"/>
</dbReference>
<feature type="domain" description="Cadherin" evidence="19">
    <location>
        <begin position="262"/>
        <end position="366"/>
    </location>
</feature>
<feature type="domain" description="Cadherin" evidence="19">
    <location>
        <begin position="148"/>
        <end position="254"/>
    </location>
</feature>
<dbReference type="GO" id="GO:0048565">
    <property type="term" value="P:digestive tract development"/>
    <property type="evidence" value="ECO:0007669"/>
    <property type="project" value="UniProtKB-ARBA"/>
</dbReference>
<feature type="domain" description="Cadherin" evidence="19">
    <location>
        <begin position="37"/>
        <end position="147"/>
    </location>
</feature>
<dbReference type="Proteomes" id="UP000719412">
    <property type="component" value="Unassembled WGS sequence"/>
</dbReference>
<dbReference type="GO" id="GO:0008104">
    <property type="term" value="P:intracellular protein localization"/>
    <property type="evidence" value="ECO:0007669"/>
    <property type="project" value="UniProtKB-ARBA"/>
</dbReference>
<keyword evidence="3 14" id="KW-0812">Transmembrane</keyword>
<dbReference type="SMART" id="SM00282">
    <property type="entry name" value="LamG"/>
    <property type="match status" value="1"/>
</dbReference>
<keyword evidence="2" id="KW-0245">EGF-like domain</keyword>
<dbReference type="InterPro" id="IPR000742">
    <property type="entry name" value="EGF"/>
</dbReference>
<keyword evidence="6 12" id="KW-0106">Calcium</keyword>
<dbReference type="GO" id="GO:0005509">
    <property type="term" value="F:calcium ion binding"/>
    <property type="evidence" value="ECO:0007669"/>
    <property type="project" value="UniProtKB-UniRule"/>
</dbReference>
<evidence type="ECO:0000313" key="21">
    <source>
        <dbReference type="Proteomes" id="UP000719412"/>
    </source>
</evidence>
<dbReference type="Pfam" id="PF24811">
    <property type="entry name" value="Ig_Shg"/>
    <property type="match status" value="1"/>
</dbReference>
<dbReference type="InterPro" id="IPR056370">
    <property type="entry name" value="Shg-like_Ig-like"/>
</dbReference>
<sequence length="1967" mass="219437">MPVSVIFDNSLDSQSQNQALLNDANAHVQNHKPIFKDCGTYNPEVKEEQDRGTPVIKVQADDPDKGALIGGRITYSIETPVGTRVNFAINNETGEITTNVPFDRDEPARQKELYVTVRAVDDGRPELADICTFKVTVTDINDNLPSFDQLEYSAKVSEDLPENSEVLRVFAYDFDDGENSRLTYSFTSTDPKFEEFFRIDPKTGVFHLKKKLTGNQGKRYQANVLVKDNGEPPHEASAELYFLVVDSDKKPPSIEVVGHQNVITLKENESDFERSLISLTANSNINDTSVAFELVKGKTIQTNKDQSFALSPSGPTSATITLARPLDYENVIEYQLTVRAQNKDSLYASVNIIVKVEDVNDEIPTFIELLKGSVVENDKPGAPAMTVRAIDKDGTSPNNEVVYELLTYTDLFEIESQTGVITSKTSFDREKEKVYHVTVQARDSAPSALFPNKNKPNSADQTFQISIEDQNDNQPKFTKSIYEVFNISESADQQKDVVEVKAVDSDTASYIVYSIIEGNTDDAFYIEDTTGRIKVKNKLDYEKIENYNLTVRAFDGVFSDEAKVIISIQNENDEIPIFMNYTKDIQFKEETTSTNCIITLTAYDPDIKDRSADQKIVYQVGEAYTSFLSVDPKGGCVRLIKKLDRDGPNGAASYQAFIQATDNNAGPNALHNYAEINIILEDINDNAPILNITEVVWYENQEPGLIVNLTATDNDGPTNGPPFSYKISNTASADIQEKFSIEGPSLRAKVVFDREEKKFYNVPITIGDSGDPPQSGTSILKVIIGDINDNAAQDGSSEIFVYKYQGFTTDTEIGRVYVNDPDDWDLPYKVFQYDGFPHENFVLLENGGMIIMNKETTPGNYTLLFKVTEELLNGTKHSVHADVKVTVKDIPEEAVRKSGSIRLEGVTSEEFVQKDPVIQLSKKDVLQRDIATILNTSIENVDVFTVMPSNGSYVDVRFSAHGSPYYAPEKLNNKATQQQEKLENELGVKFVMIDINECLQRNACLSSSCSNVLQIDNVPAVVFTNKTSFVGVRAFAKAECVCMDRKVTECFNGGTPIEDGRCNCPDGADGPNCEILGTSFAGDGWAMYPSFDACNNSVISFHVLPQANDGLIFYAGPLTKRQAEVSKSFVSAELRDGYVVLKIDLGYGPEEVVSKYKKINDGAMHKIKINYTNVDIQIEVDECPSDCLQWKTFLKGGLLRINGPLQVGGRANIFPDEEAKTVWPDPPTSKGFKGCITNFTYNKYVYNLAMPSDEYHSHKGVCNYGTFQAATFGIDSNFLVAILVCLAILLILLLAVVVHKRKQDNLNEKDMDDTTENIINYEDEGGGECDTNFDLSVLRRVDEKPPMRDNLYSKQAPDVPADIGSFLDEKKRACDKDILPCDDVRHYGYEGDGNSSGSLSSLGSSTDEGDLKFNYLSSFGPRFRKLADMYGDDASEEGRSTPGLLRIDYWSFRVRLRVDSGRLRVRVDSGWIPGRLRVWGGSGYELSPGRSGWISGRLRVRVNSRSLRPERLKSGDGQVLCNAPVLTYGTMKIDRSRVRKSTSDVPIECQQLIERLQACSRTELLEELSKINTWTFGKCELLHWALVLDVFDKILGEAGRKSFENKWALNCDTHYNSTNWGGKENGFGLADCCRADQPLPYSATTLHVEFHREFEDPKDACPKNGKNSSNIIHIEHVDKIHKTPAEIMKSLLGIYYVPPDKQMWLFTHVRLAHHFADYSNRLLCVQARLQALSVLVYSNAIQDSPHNLLYTGLLEELVELVEMKDSHLVEIRSAALRTLTAIIHLDRNPHIPKKPGSRLNNIIDVTGASQYHGFLPLLVRNCIITLTNQNGENQNKKGDTDGSKSEDDVECEDGKMENSDVTMSPQQTVDPNAKFPLSLATALFSFLYHLASYEAGGEALVSCGMMESLLQVINWHGVELEHITFVTRAVRVIDLITNIDMQAFQTHGGLQSFINRLDLDAWEVDAQ</sequence>
<dbReference type="GO" id="GO:0007043">
    <property type="term" value="P:cell-cell junction assembly"/>
    <property type="evidence" value="ECO:0007669"/>
    <property type="project" value="TreeGrafter"/>
</dbReference>
<dbReference type="GO" id="GO:0008013">
    <property type="term" value="F:beta-catenin binding"/>
    <property type="evidence" value="ECO:0007669"/>
    <property type="project" value="TreeGrafter"/>
</dbReference>
<dbReference type="FunFam" id="4.10.900.10:FF:000012">
    <property type="entry name" value="Putative DE-cadherin"/>
    <property type="match status" value="1"/>
</dbReference>
<feature type="transmembrane region" description="Helical" evidence="17">
    <location>
        <begin position="1278"/>
        <end position="1298"/>
    </location>
</feature>
<evidence type="ECO:0000256" key="9">
    <source>
        <dbReference type="ARBA" id="ARBA00023136"/>
    </source>
</evidence>
<dbReference type="InterPro" id="IPR027397">
    <property type="entry name" value="Catenin-bd_sf"/>
</dbReference>
<evidence type="ECO:0000256" key="10">
    <source>
        <dbReference type="ARBA" id="ARBA00023157"/>
    </source>
</evidence>
<dbReference type="GO" id="GO:0016342">
    <property type="term" value="C:catenin complex"/>
    <property type="evidence" value="ECO:0007669"/>
    <property type="project" value="TreeGrafter"/>
</dbReference>
<dbReference type="GO" id="GO:0001736">
    <property type="term" value="P:establishment of planar polarity"/>
    <property type="evidence" value="ECO:0007669"/>
    <property type="project" value="UniProtKB-ARBA"/>
</dbReference>
<dbReference type="InterPro" id="IPR000233">
    <property type="entry name" value="Cadherin_Y-type_LIR"/>
</dbReference>
<evidence type="ECO:0000256" key="8">
    <source>
        <dbReference type="ARBA" id="ARBA00022989"/>
    </source>
</evidence>
<dbReference type="SMART" id="SM00112">
    <property type="entry name" value="CA"/>
    <property type="match status" value="7"/>
</dbReference>
<dbReference type="PROSITE" id="PS50268">
    <property type="entry name" value="CADHERIN_2"/>
    <property type="match status" value="7"/>
</dbReference>
<dbReference type="InterPro" id="IPR013320">
    <property type="entry name" value="ConA-like_dom_sf"/>
</dbReference>
<dbReference type="InterPro" id="IPR039808">
    <property type="entry name" value="Cadherin"/>
</dbReference>
<keyword evidence="9 17" id="KW-0472">Membrane</keyword>
<evidence type="ECO:0000259" key="19">
    <source>
        <dbReference type="PROSITE" id="PS50268"/>
    </source>
</evidence>
<evidence type="ECO:0000259" key="18">
    <source>
        <dbReference type="PROSITE" id="PS50025"/>
    </source>
</evidence>
<evidence type="ECO:0000313" key="20">
    <source>
        <dbReference type="EMBL" id="KAH0820669.1"/>
    </source>
</evidence>
<keyword evidence="5" id="KW-0677">Repeat</keyword>
<evidence type="ECO:0000256" key="17">
    <source>
        <dbReference type="SAM" id="Phobius"/>
    </source>
</evidence>
<dbReference type="PANTHER" id="PTHR24027">
    <property type="entry name" value="CADHERIN-23"/>
    <property type="match status" value="1"/>
</dbReference>
<dbReference type="GO" id="GO:0048589">
    <property type="term" value="P:developmental growth"/>
    <property type="evidence" value="ECO:0007669"/>
    <property type="project" value="UniProtKB-ARBA"/>
</dbReference>
<dbReference type="Pfam" id="PF01049">
    <property type="entry name" value="CADH_Y-type_LIR"/>
    <property type="match status" value="1"/>
</dbReference>
<dbReference type="FunFam" id="2.60.40.60:FF:000021">
    <property type="entry name" value="FAT atypical cadherin 1"/>
    <property type="match status" value="1"/>
</dbReference>
<dbReference type="PROSITE" id="PS00232">
    <property type="entry name" value="CADHERIN_1"/>
    <property type="match status" value="3"/>
</dbReference>
<feature type="disulfide bond" evidence="13">
    <location>
        <begin position="1235"/>
        <end position="1262"/>
    </location>
</feature>
<dbReference type="Pfam" id="PF02210">
    <property type="entry name" value="Laminin_G_2"/>
    <property type="match status" value="1"/>
</dbReference>
<reference evidence="20" key="1">
    <citation type="journal article" date="2020" name="J Insects Food Feed">
        <title>The yellow mealworm (Tenebrio molitor) genome: a resource for the emerging insects as food and feed industry.</title>
        <authorList>
            <person name="Eriksson T."/>
            <person name="Andere A."/>
            <person name="Kelstrup H."/>
            <person name="Emery V."/>
            <person name="Picard C."/>
        </authorList>
    </citation>
    <scope>NUCLEOTIDE SEQUENCE</scope>
    <source>
        <strain evidence="20">Stoneville</strain>
        <tissue evidence="20">Whole head</tissue>
    </source>
</reference>
<keyword evidence="8 17" id="KW-1133">Transmembrane helix</keyword>
<evidence type="ECO:0000256" key="13">
    <source>
        <dbReference type="PROSITE-ProRule" id="PRU00122"/>
    </source>
</evidence>
<dbReference type="GO" id="GO:0007424">
    <property type="term" value="P:open tracheal system development"/>
    <property type="evidence" value="ECO:0007669"/>
    <property type="project" value="UniProtKB-ARBA"/>
</dbReference>
<feature type="domain" description="Cadherin" evidence="19">
    <location>
        <begin position="579"/>
        <end position="690"/>
    </location>
</feature>
<name>A0A8J6HU22_TENMO</name>
<dbReference type="EMBL" id="JABDTM020011201">
    <property type="protein sequence ID" value="KAH0820669.1"/>
    <property type="molecule type" value="Genomic_DNA"/>
</dbReference>
<dbReference type="InterPro" id="IPR002126">
    <property type="entry name" value="Cadherin-like_dom"/>
</dbReference>
<organism evidence="20 21">
    <name type="scientific">Tenebrio molitor</name>
    <name type="common">Yellow mealworm beetle</name>
    <dbReference type="NCBI Taxonomy" id="7067"/>
    <lineage>
        <taxon>Eukaryota</taxon>
        <taxon>Metazoa</taxon>
        <taxon>Ecdysozoa</taxon>
        <taxon>Arthropoda</taxon>
        <taxon>Hexapoda</taxon>
        <taxon>Insecta</taxon>
        <taxon>Pterygota</taxon>
        <taxon>Neoptera</taxon>
        <taxon>Endopterygota</taxon>
        <taxon>Coleoptera</taxon>
        <taxon>Polyphaga</taxon>
        <taxon>Cucujiformia</taxon>
        <taxon>Tenebrionidae</taxon>
        <taxon>Tenebrio</taxon>
    </lineage>
</organism>
<dbReference type="GO" id="GO:0035239">
    <property type="term" value="P:tube morphogenesis"/>
    <property type="evidence" value="ECO:0007669"/>
    <property type="project" value="UniProtKB-ARBA"/>
</dbReference>
<keyword evidence="11" id="KW-0325">Glycoprotein</keyword>
<keyword evidence="4" id="KW-0732">Signal</keyword>
<dbReference type="GO" id="GO:0000902">
    <property type="term" value="P:cell morphogenesis"/>
    <property type="evidence" value="ECO:0007669"/>
    <property type="project" value="TreeGrafter"/>
</dbReference>
<accession>A0A8J6HU22</accession>
<dbReference type="GO" id="GO:0007163">
    <property type="term" value="P:establishment or maintenance of cell polarity"/>
    <property type="evidence" value="ECO:0007669"/>
    <property type="project" value="UniProtKB-ARBA"/>
</dbReference>
<dbReference type="PANTHER" id="PTHR24027:SF422">
    <property type="entry name" value="CADHERIN DOMAIN-CONTAINING PROTEIN"/>
    <property type="match status" value="1"/>
</dbReference>
<dbReference type="PROSITE" id="PS50025">
    <property type="entry name" value="LAM_G_DOMAIN"/>
    <property type="match status" value="1"/>
</dbReference>
<evidence type="ECO:0000256" key="14">
    <source>
        <dbReference type="RuleBase" id="RU003318"/>
    </source>
</evidence>
<dbReference type="InterPro" id="IPR001791">
    <property type="entry name" value="Laminin_G"/>
</dbReference>
<dbReference type="Gene3D" id="2.60.120.200">
    <property type="match status" value="1"/>
</dbReference>
<feature type="domain" description="Laminin G" evidence="18">
    <location>
        <begin position="1075"/>
        <end position="1262"/>
    </location>
</feature>
<dbReference type="InterPro" id="IPR020894">
    <property type="entry name" value="Cadherin_CS"/>
</dbReference>
<evidence type="ECO:0000256" key="7">
    <source>
        <dbReference type="ARBA" id="ARBA00022889"/>
    </source>
</evidence>
<feature type="region of interest" description="Disordered" evidence="16">
    <location>
        <begin position="1830"/>
        <end position="1866"/>
    </location>
</feature>
<protein>
    <submittedName>
        <fullName evidence="20">Uncharacterized protein</fullName>
    </submittedName>
</protein>
<evidence type="ECO:0000256" key="4">
    <source>
        <dbReference type="ARBA" id="ARBA00022729"/>
    </source>
</evidence>
<evidence type="ECO:0000256" key="2">
    <source>
        <dbReference type="ARBA" id="ARBA00022536"/>
    </source>
</evidence>
<evidence type="ECO:0000256" key="15">
    <source>
        <dbReference type="RuleBase" id="RU004357"/>
    </source>
</evidence>
<dbReference type="GO" id="GO:0044331">
    <property type="term" value="P:cell-cell adhesion mediated by cadherin"/>
    <property type="evidence" value="ECO:0007669"/>
    <property type="project" value="TreeGrafter"/>
</dbReference>